<dbReference type="PANTHER" id="PTHR10571">
    <property type="entry name" value="UDP-N-ACETYLGLUCOSAMINE--DOLICHYL-PHOSPHATE N-ACETYLGLUCOSAMINEPHOSPHOTRANSFERASE"/>
    <property type="match status" value="1"/>
</dbReference>
<keyword evidence="4" id="KW-0460">Magnesium</keyword>
<reference evidence="7" key="1">
    <citation type="submission" date="2022-08" db="EMBL/GenBank/DDBJ databases">
        <title>Novel sulphate-reducing endosymbionts in the free-living metamonad Anaeramoeba.</title>
        <authorList>
            <person name="Jerlstrom-Hultqvist J."/>
            <person name="Cepicka I."/>
            <person name="Gallot-Lavallee L."/>
            <person name="Salas-Leiva D."/>
            <person name="Curtis B.A."/>
            <person name="Zahonova K."/>
            <person name="Pipaliya S."/>
            <person name="Dacks J."/>
            <person name="Roger A.J."/>
        </authorList>
    </citation>
    <scope>NUCLEOTIDE SEQUENCE</scope>
    <source>
        <strain evidence="7">Busselton2</strain>
    </source>
</reference>
<keyword evidence="6" id="KW-0472">Membrane</keyword>
<evidence type="ECO:0000256" key="6">
    <source>
        <dbReference type="SAM" id="Phobius"/>
    </source>
</evidence>
<dbReference type="GO" id="GO:0016020">
    <property type="term" value="C:membrane"/>
    <property type="evidence" value="ECO:0007669"/>
    <property type="project" value="TreeGrafter"/>
</dbReference>
<proteinExistence type="predicted"/>
<dbReference type="GO" id="GO:0012505">
    <property type="term" value="C:endomembrane system"/>
    <property type="evidence" value="ECO:0007669"/>
    <property type="project" value="UniProtKB-SubCell"/>
</dbReference>
<organism evidence="7 8">
    <name type="scientific">Anaeramoeba flamelloides</name>
    <dbReference type="NCBI Taxonomy" id="1746091"/>
    <lineage>
        <taxon>Eukaryota</taxon>
        <taxon>Metamonada</taxon>
        <taxon>Anaeramoebidae</taxon>
        <taxon>Anaeramoeba</taxon>
    </lineage>
</organism>
<keyword evidence="6" id="KW-1133">Transmembrane helix</keyword>
<protein>
    <submittedName>
        <fullName evidence="7">Udp-n-acetylglucosamine--dolichyl-phosphate n-acetylglucosaminephosphotransferase</fullName>
    </submittedName>
</protein>
<feature type="transmembrane region" description="Helical" evidence="6">
    <location>
        <begin position="189"/>
        <end position="207"/>
    </location>
</feature>
<keyword evidence="3" id="KW-0479">Metal-binding</keyword>
<dbReference type="PANTHER" id="PTHR10571:SF0">
    <property type="entry name" value="UDP-N-ACETYLGLUCOSAMINE--DOLICHYL-PHOSPHATE N-ACETYLGLUCOSAMINEPHOSPHOTRANSFERASE"/>
    <property type="match status" value="1"/>
</dbReference>
<feature type="transmembrane region" description="Helical" evidence="6">
    <location>
        <begin position="7"/>
        <end position="25"/>
    </location>
</feature>
<name>A0AAV7ZS44_9EUKA</name>
<dbReference type="GO" id="GO:0003975">
    <property type="term" value="F:UDP-N-acetylglucosamine-dolichyl-phosphate N-acetylglucosaminephosphotransferase activity"/>
    <property type="evidence" value="ECO:0007669"/>
    <property type="project" value="InterPro"/>
</dbReference>
<evidence type="ECO:0000256" key="2">
    <source>
        <dbReference type="ARBA" id="ARBA00022676"/>
    </source>
</evidence>
<dbReference type="GO" id="GO:0006488">
    <property type="term" value="P:dolichol-linked oligosaccharide biosynthetic process"/>
    <property type="evidence" value="ECO:0007669"/>
    <property type="project" value="InterPro"/>
</dbReference>
<dbReference type="EMBL" id="JANTQA010000023">
    <property type="protein sequence ID" value="KAJ3444764.1"/>
    <property type="molecule type" value="Genomic_DNA"/>
</dbReference>
<keyword evidence="2" id="KW-0328">Glycosyltransferase</keyword>
<evidence type="ECO:0000313" key="7">
    <source>
        <dbReference type="EMBL" id="KAJ3444764.1"/>
    </source>
</evidence>
<feature type="transmembrane region" description="Helical" evidence="6">
    <location>
        <begin position="313"/>
        <end position="331"/>
    </location>
</feature>
<accession>A0AAV7ZS44</accession>
<feature type="transmembrane region" description="Helical" evidence="6">
    <location>
        <begin position="254"/>
        <end position="272"/>
    </location>
</feature>
<evidence type="ECO:0000256" key="4">
    <source>
        <dbReference type="ARBA" id="ARBA00022842"/>
    </source>
</evidence>
<dbReference type="GO" id="GO:0046872">
    <property type="term" value="F:metal ion binding"/>
    <property type="evidence" value="ECO:0007669"/>
    <property type="project" value="UniProtKB-KW"/>
</dbReference>
<feature type="region of interest" description="Disordered" evidence="5">
    <location>
        <begin position="63"/>
        <end position="140"/>
    </location>
</feature>
<feature type="transmembrane region" description="Helical" evidence="6">
    <location>
        <begin position="434"/>
        <end position="454"/>
    </location>
</feature>
<feature type="transmembrane region" description="Helical" evidence="6">
    <location>
        <begin position="343"/>
        <end position="359"/>
    </location>
</feature>
<keyword evidence="2" id="KW-0808">Transferase</keyword>
<feature type="transmembrane region" description="Helical" evidence="6">
    <location>
        <begin position="31"/>
        <end position="47"/>
    </location>
</feature>
<evidence type="ECO:0000256" key="5">
    <source>
        <dbReference type="SAM" id="MobiDB-lite"/>
    </source>
</evidence>
<feature type="transmembrane region" description="Helical" evidence="6">
    <location>
        <begin position="157"/>
        <end position="177"/>
    </location>
</feature>
<comment type="caution">
    <text evidence="7">The sequence shown here is derived from an EMBL/GenBank/DDBJ whole genome shotgun (WGS) entry which is preliminary data.</text>
</comment>
<feature type="transmembrane region" description="Helical" evidence="6">
    <location>
        <begin position="284"/>
        <end position="301"/>
    </location>
</feature>
<keyword evidence="6" id="KW-0812">Transmembrane</keyword>
<feature type="transmembrane region" description="Helical" evidence="6">
    <location>
        <begin position="365"/>
        <end position="382"/>
    </location>
</feature>
<feature type="compositionally biased region" description="Low complexity" evidence="5">
    <location>
        <begin position="77"/>
        <end position="92"/>
    </location>
</feature>
<dbReference type="Proteomes" id="UP001146793">
    <property type="component" value="Unassembled WGS sequence"/>
</dbReference>
<dbReference type="AlphaFoldDB" id="A0AAV7ZS44"/>
<dbReference type="GO" id="GO:0016757">
    <property type="term" value="F:glycosyltransferase activity"/>
    <property type="evidence" value="ECO:0007669"/>
    <property type="project" value="UniProtKB-KW"/>
</dbReference>
<evidence type="ECO:0000256" key="1">
    <source>
        <dbReference type="ARBA" id="ARBA00004127"/>
    </source>
</evidence>
<evidence type="ECO:0000313" key="8">
    <source>
        <dbReference type="Proteomes" id="UP001146793"/>
    </source>
</evidence>
<gene>
    <name evidence="7" type="ORF">M0812_10625</name>
</gene>
<evidence type="ECO:0000256" key="3">
    <source>
        <dbReference type="ARBA" id="ARBA00022723"/>
    </source>
</evidence>
<feature type="transmembrane region" description="Helical" evidence="6">
    <location>
        <begin position="214"/>
        <end position="234"/>
    </location>
</feature>
<dbReference type="InterPro" id="IPR033895">
    <property type="entry name" value="GPT"/>
</dbReference>
<feature type="compositionally biased region" description="Basic and acidic residues" evidence="5">
    <location>
        <begin position="94"/>
        <end position="138"/>
    </location>
</feature>
<sequence>MKHLNFILITCSFLPSIIQFFVLFFRRHLPQLFPLTLVVIILCYRLARNSVPSTFKRTTITTTTHTKASTIKKKSKNQSSKNQNIQKTKNQSPQKEKEKKKGKEKGKGKGKEIPNQKKTKEKEKEKEKEKGKGKEIPKTQDQGSKLDIYKSNIRTKVLFGVVPGVFYLVCTIVLQWICRVKMTEFNAGLMSICFTLLVGFMFDVLGLKFIIQMILVLSANIPLMLSYSGSTYVLAPKFIEVVLDTPHTAVDIGIFYKIFLLVFPLVCSLSIITIPKKLYKSASAHSLIISAAVIFLLLRKINPMGDPDKQEFHILSIVLILPFVAVSLVVFQRIQNDIPQSRSYSYFSGITLSVVGLVGHFPEMLALFMFPLILNTFIIVFFKTKYLKFITNRITSQKNKRKGQKNRENTFTQIDIPYIWSKIFKPKNTDSIEIQLLFAHIIWCVLAFCIRYIYRDFL</sequence>
<comment type="subcellular location">
    <subcellularLocation>
        <location evidence="1">Endomembrane system</location>
        <topology evidence="1">Multi-pass membrane protein</topology>
    </subcellularLocation>
</comment>